<accession>A0A143PUD2</accession>
<dbReference type="PROSITE" id="PS51257">
    <property type="entry name" value="PROKAR_LIPOPROTEIN"/>
    <property type="match status" value="1"/>
</dbReference>
<dbReference type="Pfam" id="PF13620">
    <property type="entry name" value="CarboxypepD_reg"/>
    <property type="match status" value="1"/>
</dbReference>
<feature type="signal peptide" evidence="8">
    <location>
        <begin position="1"/>
        <end position="24"/>
    </location>
</feature>
<evidence type="ECO:0000256" key="3">
    <source>
        <dbReference type="ARBA" id="ARBA00022452"/>
    </source>
</evidence>
<evidence type="ECO:0000256" key="4">
    <source>
        <dbReference type="ARBA" id="ARBA00022692"/>
    </source>
</evidence>
<evidence type="ECO:0000256" key="8">
    <source>
        <dbReference type="SAM" id="SignalP"/>
    </source>
</evidence>
<dbReference type="OrthoDB" id="97893at2"/>
<evidence type="ECO:0000256" key="7">
    <source>
        <dbReference type="PROSITE-ProRule" id="PRU01360"/>
    </source>
</evidence>
<sequence precursor="true">MVIKRWLASVLAVLSCLAPAIVWAADTGSISGVVFDQGGQLVEGATVRLTGDPLPGERVATTDSNGAYRFPLLLPGAYILEVTKQGSGSAKRAVTVQVDVDAQTDVVLGLNLNETIEVSAAAPVVDLKTTEVNFNYDAQLIKELPLQRTYAGLFQLIPGVAENNNATPGMVSGGATRQDNTYLIDGVNITNPGFGYLSTEVNEFDIAEFNVKRGAISAEFGRSSGFVTNAVTRSGTNQLKGGFRFEAIPKSLIAEAETPLALENTDRWIPAYALGGPIMKNKLFFYTSGQLIKSTTSERVNNLGPVPDSETTTTEFFGKLTFAPVQSQFFNVGYRVRPSETAFGSVGINDSPEVATDNEGTNRVATANWNMFFSQRNYVEAKYLRLDEEGEQVARTDLGYRPTFDINNLRQMGYFVDPVTGYRYGGAPLLLNRQNYVRNEFRLNTGTLVNLGKTSHDIRGGFMYEDTEEDLTRNANGWGTITLVEAGRRYQGSYYPTQNPQLSKSRTYSFFVQDNIQIGSRLVVNAGMLFNKDEFAQQIGDARNTFLTFDYGDQLQPRLGVNYNIRKGKGDKVYANYGRYYGSDQKSSARAHAPLRLVQNTPFFDAVTGALISDTTSSNTTNRVIRPGLQPTYTDEWLIGYATPLGGNWGLDAFYMDRTAKDFIEDQPSTNLGPPENFVVDNLQNARRDYRAFTVELNRRMADRWSTTVSYAWSELKGNYDLDYAAGAVFNTSSILQDGPGVYIEDDFRYGKLGEDRPHVLKVFGTYMITDNFSLGGYVRAQSGTPWERRVQDWYSGYRLLIEPLGTNRNDFWTNVDFLAAYNLRFGSRVVTRLEARVLNLFNQQTALSRDNRAFLDPRTRQFNGTQVAGDPASYTRALIINTNQPNAALGQPTSYAPPRRLLLTARIDF</sequence>
<dbReference type="SUPFAM" id="SSF49452">
    <property type="entry name" value="Starch-binding domain-like"/>
    <property type="match status" value="1"/>
</dbReference>
<evidence type="ECO:0000256" key="1">
    <source>
        <dbReference type="ARBA" id="ARBA00004571"/>
    </source>
</evidence>
<dbReference type="EMBL" id="CP015136">
    <property type="protein sequence ID" value="AMY12337.1"/>
    <property type="molecule type" value="Genomic_DNA"/>
</dbReference>
<evidence type="ECO:0000256" key="2">
    <source>
        <dbReference type="ARBA" id="ARBA00022448"/>
    </source>
</evidence>
<dbReference type="GO" id="GO:0009279">
    <property type="term" value="C:cell outer membrane"/>
    <property type="evidence" value="ECO:0007669"/>
    <property type="project" value="UniProtKB-SubCell"/>
</dbReference>
<dbReference type="AlphaFoldDB" id="A0A143PUD2"/>
<dbReference type="Gene3D" id="2.60.40.1120">
    <property type="entry name" value="Carboxypeptidase-like, regulatory domain"/>
    <property type="match status" value="1"/>
</dbReference>
<name>A0A143PUD2_LUTPR</name>
<organism evidence="9 10">
    <name type="scientific">Luteitalea pratensis</name>
    <dbReference type="NCBI Taxonomy" id="1855912"/>
    <lineage>
        <taxon>Bacteria</taxon>
        <taxon>Pseudomonadati</taxon>
        <taxon>Acidobacteriota</taxon>
        <taxon>Vicinamibacteria</taxon>
        <taxon>Vicinamibacterales</taxon>
        <taxon>Vicinamibacteraceae</taxon>
        <taxon>Luteitalea</taxon>
    </lineage>
</organism>
<comment type="similarity">
    <text evidence="7">Belongs to the TonB-dependent receptor family.</text>
</comment>
<comment type="subcellular location">
    <subcellularLocation>
        <location evidence="1 7">Cell outer membrane</location>
        <topology evidence="1 7">Multi-pass membrane protein</topology>
    </subcellularLocation>
</comment>
<keyword evidence="6 7" id="KW-0998">Cell outer membrane</keyword>
<evidence type="ECO:0000256" key="6">
    <source>
        <dbReference type="ARBA" id="ARBA00023237"/>
    </source>
</evidence>
<evidence type="ECO:0000313" key="9">
    <source>
        <dbReference type="EMBL" id="AMY12337.1"/>
    </source>
</evidence>
<dbReference type="Proteomes" id="UP000076079">
    <property type="component" value="Chromosome"/>
</dbReference>
<dbReference type="InterPro" id="IPR036942">
    <property type="entry name" value="Beta-barrel_TonB_sf"/>
</dbReference>
<keyword evidence="10" id="KW-1185">Reference proteome</keyword>
<proteinExistence type="inferred from homology"/>
<dbReference type="GO" id="GO:0030246">
    <property type="term" value="F:carbohydrate binding"/>
    <property type="evidence" value="ECO:0007669"/>
    <property type="project" value="InterPro"/>
</dbReference>
<evidence type="ECO:0008006" key="11">
    <source>
        <dbReference type="Google" id="ProtNLM"/>
    </source>
</evidence>
<dbReference type="STRING" id="1855912.LuPra_05610"/>
<evidence type="ECO:0000313" key="10">
    <source>
        <dbReference type="Proteomes" id="UP000076079"/>
    </source>
</evidence>
<dbReference type="PROSITE" id="PS52016">
    <property type="entry name" value="TONB_DEPENDENT_REC_3"/>
    <property type="match status" value="1"/>
</dbReference>
<dbReference type="SUPFAM" id="SSF56935">
    <property type="entry name" value="Porins"/>
    <property type="match status" value="1"/>
</dbReference>
<dbReference type="RefSeq" id="WP_110173802.1">
    <property type="nucleotide sequence ID" value="NZ_CP015136.1"/>
</dbReference>
<feature type="chain" id="PRO_5007511977" description="Outer membrane receptor for ferrienterochelin and colicins" evidence="8">
    <location>
        <begin position="25"/>
        <end position="910"/>
    </location>
</feature>
<dbReference type="Gene3D" id="2.40.170.20">
    <property type="entry name" value="TonB-dependent receptor, beta-barrel domain"/>
    <property type="match status" value="1"/>
</dbReference>
<keyword evidence="4 7" id="KW-0812">Transmembrane</keyword>
<keyword evidence="2 7" id="KW-0813">Transport</keyword>
<dbReference type="KEGG" id="abac:LuPra_05610"/>
<dbReference type="InterPro" id="IPR013784">
    <property type="entry name" value="Carb-bd-like_fold"/>
</dbReference>
<evidence type="ECO:0000256" key="5">
    <source>
        <dbReference type="ARBA" id="ARBA00023136"/>
    </source>
</evidence>
<keyword evidence="3 7" id="KW-1134">Transmembrane beta strand</keyword>
<keyword evidence="8" id="KW-0732">Signal</keyword>
<keyword evidence="5 7" id="KW-0472">Membrane</keyword>
<reference evidence="10" key="2">
    <citation type="submission" date="2016-04" db="EMBL/GenBank/DDBJ databases">
        <title>First Complete Genome Sequence of a Subdivision 6 Acidobacterium.</title>
        <authorList>
            <person name="Huang S."/>
            <person name="Vieira S."/>
            <person name="Bunk B."/>
            <person name="Riedel T."/>
            <person name="Sproeer C."/>
            <person name="Overmann J."/>
        </authorList>
    </citation>
    <scope>NUCLEOTIDE SEQUENCE [LARGE SCALE GENOMIC DNA]</scope>
    <source>
        <strain evidence="10">DSM 100886 HEG_-6_39</strain>
    </source>
</reference>
<protein>
    <recommendedName>
        <fullName evidence="11">Outer membrane receptor for ferrienterochelin and colicins</fullName>
    </recommendedName>
</protein>
<dbReference type="InterPro" id="IPR039426">
    <property type="entry name" value="TonB-dep_rcpt-like"/>
</dbReference>
<gene>
    <name evidence="9" type="ORF">LuPra_05610</name>
</gene>
<reference evidence="9 10" key="1">
    <citation type="journal article" date="2016" name="Genome Announc.">
        <title>First Complete Genome Sequence of a Subdivision 6 Acidobacterium Strain.</title>
        <authorList>
            <person name="Huang S."/>
            <person name="Vieira S."/>
            <person name="Bunk B."/>
            <person name="Riedel T."/>
            <person name="Sproer C."/>
            <person name="Overmann J."/>
        </authorList>
    </citation>
    <scope>NUCLEOTIDE SEQUENCE [LARGE SCALE GENOMIC DNA]</scope>
    <source>
        <strain evidence="10">DSM 100886 HEG_-6_39</strain>
    </source>
</reference>